<dbReference type="EMBL" id="MPUK01000001">
    <property type="protein sequence ID" value="ONH70216.1"/>
    <property type="molecule type" value="Genomic_DNA"/>
</dbReference>
<dbReference type="EMBL" id="LK052886">
    <property type="protein sequence ID" value="CDR36331.1"/>
    <property type="molecule type" value="Genomic_DNA"/>
</dbReference>
<comment type="similarity">
    <text evidence="3">Belongs to the MNN1/MNT family.</text>
</comment>
<evidence type="ECO:0000256" key="4">
    <source>
        <dbReference type="ARBA" id="ARBA00022679"/>
    </source>
</evidence>
<evidence type="ECO:0000256" key="5">
    <source>
        <dbReference type="ARBA" id="ARBA00022692"/>
    </source>
</evidence>
<dbReference type="PANTHER" id="PTHR31646">
    <property type="entry name" value="ALPHA-1,2-MANNOSYLTRANSFERASE MNN2"/>
    <property type="match status" value="1"/>
</dbReference>
<evidence type="ECO:0000256" key="6">
    <source>
        <dbReference type="ARBA" id="ARBA00022968"/>
    </source>
</evidence>
<keyword evidence="4" id="KW-0808">Transferase</keyword>
<dbReference type="SUPFAM" id="SSF53448">
    <property type="entry name" value="Nucleotide-diphospho-sugar transferases"/>
    <property type="match status" value="1"/>
</dbReference>
<evidence type="ECO:0000256" key="3">
    <source>
        <dbReference type="ARBA" id="ARBA00009105"/>
    </source>
</evidence>
<organism evidence="11">
    <name type="scientific">Cyberlindnera fabianii</name>
    <name type="common">Yeast</name>
    <name type="synonym">Hansenula fabianii</name>
    <dbReference type="NCBI Taxonomy" id="36022"/>
    <lineage>
        <taxon>Eukaryota</taxon>
        <taxon>Fungi</taxon>
        <taxon>Dikarya</taxon>
        <taxon>Ascomycota</taxon>
        <taxon>Saccharomycotina</taxon>
        <taxon>Saccharomycetes</taxon>
        <taxon>Phaffomycetales</taxon>
        <taxon>Phaffomycetaceae</taxon>
        <taxon>Cyberlindnera</taxon>
    </lineage>
</organism>
<comment type="subcellular location">
    <subcellularLocation>
        <location evidence="1">Golgi apparatus membrane</location>
        <topology evidence="1">Single-pass type II membrane protein</topology>
    </subcellularLocation>
</comment>
<evidence type="ECO:0000256" key="8">
    <source>
        <dbReference type="ARBA" id="ARBA00023034"/>
    </source>
</evidence>
<feature type="region of interest" description="Disordered" evidence="10">
    <location>
        <begin position="354"/>
        <end position="379"/>
    </location>
</feature>
<dbReference type="Proteomes" id="UP000189513">
    <property type="component" value="Unassembled WGS sequence"/>
</dbReference>
<evidence type="ECO:0000256" key="1">
    <source>
        <dbReference type="ARBA" id="ARBA00004323"/>
    </source>
</evidence>
<evidence type="ECO:0000256" key="7">
    <source>
        <dbReference type="ARBA" id="ARBA00022989"/>
    </source>
</evidence>
<keyword evidence="13" id="KW-1185">Reference proteome</keyword>
<dbReference type="GO" id="GO:0000026">
    <property type="term" value="F:alpha-1,2-mannosyltransferase activity"/>
    <property type="evidence" value="ECO:0007669"/>
    <property type="project" value="TreeGrafter"/>
</dbReference>
<evidence type="ECO:0000256" key="2">
    <source>
        <dbReference type="ARBA" id="ARBA00004922"/>
    </source>
</evidence>
<keyword evidence="8" id="KW-0333">Golgi apparatus</keyword>
<reference evidence="13" key="2">
    <citation type="journal article" date="2017" name="Genome Announc.">
        <title>Genome sequences of Cyberlindnera fabianii 65, Pichia kudriavzevii 129, and Saccharomyces cerevisiae 131 isolated from fermented masau fruits in Zimbabwe.</title>
        <authorList>
            <person name="van Rijswijck I.M.H."/>
            <person name="Derks M.F.L."/>
            <person name="Abee T."/>
            <person name="de Ridder D."/>
            <person name="Smid E.J."/>
        </authorList>
    </citation>
    <scope>NUCLEOTIDE SEQUENCE [LARGE SCALE GENOMIC DNA]</scope>
    <source>
        <strain evidence="13">65</strain>
    </source>
</reference>
<protein>
    <submittedName>
        <fullName evidence="11">CYFA0S01e00584g1_1</fullName>
    </submittedName>
</protein>
<dbReference type="InterPro" id="IPR029044">
    <property type="entry name" value="Nucleotide-diphossugar_trans"/>
</dbReference>
<reference evidence="11" key="1">
    <citation type="journal article" date="2014" name="Genome Announc.">
        <title>Genome sequence of the yeast Cyberlindnera fabianii (Hansenula fabianii).</title>
        <authorList>
            <person name="Freel K.C."/>
            <person name="Sarilar V."/>
            <person name="Neuveglise C."/>
            <person name="Devillers H."/>
            <person name="Friedrich A."/>
            <person name="Schacherer J."/>
        </authorList>
    </citation>
    <scope>NUCLEOTIDE SEQUENCE</scope>
    <source>
        <strain evidence="11">YJS4271</strain>
    </source>
</reference>
<dbReference type="VEuPathDB" id="FungiDB:BON22_0810"/>
<accession>A0A061AFF8</accession>
<keyword evidence="9" id="KW-0472">Membrane</keyword>
<comment type="pathway">
    <text evidence="2">Protein modification; protein glycosylation.</text>
</comment>
<dbReference type="STRING" id="36022.A0A061AFF8"/>
<dbReference type="OrthoDB" id="430354at2759"/>
<name>A0A061AFF8_CYBFA</name>
<dbReference type="Pfam" id="PF11051">
    <property type="entry name" value="Mannosyl_trans3"/>
    <property type="match status" value="1"/>
</dbReference>
<dbReference type="OMA" id="KGYQYKA"/>
<keyword evidence="5" id="KW-0812">Transmembrane</keyword>
<dbReference type="InterPro" id="IPR022751">
    <property type="entry name" value="Alpha_mannosyltransferase"/>
</dbReference>
<dbReference type="GO" id="GO:0046354">
    <property type="term" value="P:mannan biosynthetic process"/>
    <property type="evidence" value="ECO:0007669"/>
    <property type="project" value="TreeGrafter"/>
</dbReference>
<evidence type="ECO:0000313" key="11">
    <source>
        <dbReference type="EMBL" id="CDR36331.1"/>
    </source>
</evidence>
<evidence type="ECO:0000256" key="10">
    <source>
        <dbReference type="SAM" id="MobiDB-lite"/>
    </source>
</evidence>
<evidence type="ECO:0000313" key="13">
    <source>
        <dbReference type="Proteomes" id="UP000189513"/>
    </source>
</evidence>
<gene>
    <name evidence="12" type="ORF">BON22_0810</name>
    <name evidence="11" type="ORF">CYFA0S_01e00584g</name>
</gene>
<sequence length="590" mass="67216">MGATLYRLKRFSRKRGSVLLALLIITIFVCQFTSLSKLTHDHISTLQKSFQTQQQTSLNTVQESADPDDKTVPFYKSAAAKKPEKASQDKVSHLEKLKQISLSMEDDHSGSRLIMGHELFDNVFEILKKGEPSIPKLERYKTDERIYHAGYDGDSSVVFTEEYLNGFLDLNTEEVSSLKKSHEYVVNNLPKDVPPQLYNGNGIVYVGGGKFNWLALLSIKSLRSLGSTLPVEVLIPTEDEYEIELCSRIFPALDAKCILLPHALGEKAMSKFSFKGYQYKALALIVSSFENVLLLDSDNIPVHAPDYLFDNEPFKSAGLITWPDFWRRATSPHYYTIAGIDVTKDRVRFGYDDREKDQEETPFHDRKGAIPDPTSESGQLMISKSSHTKELFLALYYNLYGPDYYYPLFSQGSDGEGDKETFLAATVALGSSYYQVKKFLNAFGHFNIDHEFVGTGMGQYDPVEDFSIEKTKQRQKKVAQELNQDIELVGKEPRILFVHANFPKLNPVSLKAENKVFERNGDRLRLYGPGMAKRVGYDFELVQWRNMHFLVCELKIEVEAFNGQDYQTVCTEILDQLHHLEATVKDNERD</sequence>
<dbReference type="PANTHER" id="PTHR31646:SF1">
    <property type="entry name" value="ALPHA-1,2-MANNOSYLTRANSFERASE MNN2"/>
    <property type="match status" value="1"/>
</dbReference>
<reference evidence="12" key="3">
    <citation type="submission" date="2017-01" db="EMBL/GenBank/DDBJ databases">
        <authorList>
            <person name="Mah S.A."/>
            <person name="Swanson W.J."/>
            <person name="Moy G.W."/>
            <person name="Vacquier V.D."/>
        </authorList>
    </citation>
    <scope>NUCLEOTIDE SEQUENCE [LARGE SCALE GENOMIC DNA]</scope>
    <source>
        <strain evidence="12">65</strain>
    </source>
</reference>
<evidence type="ECO:0000256" key="9">
    <source>
        <dbReference type="ARBA" id="ARBA00023136"/>
    </source>
</evidence>
<proteinExistence type="inferred from homology"/>
<keyword evidence="6" id="KW-0735">Signal-anchor</keyword>
<evidence type="ECO:0000313" key="12">
    <source>
        <dbReference type="EMBL" id="ONH70216.1"/>
    </source>
</evidence>
<feature type="compositionally biased region" description="Basic and acidic residues" evidence="10">
    <location>
        <begin position="354"/>
        <end position="369"/>
    </location>
</feature>
<dbReference type="GO" id="GO:0000139">
    <property type="term" value="C:Golgi membrane"/>
    <property type="evidence" value="ECO:0007669"/>
    <property type="project" value="UniProtKB-SubCell"/>
</dbReference>
<dbReference type="AlphaFoldDB" id="A0A061AFF8"/>
<keyword evidence="7" id="KW-1133">Transmembrane helix</keyword>